<accession>A0A672NLL8</accession>
<evidence type="ECO:0000256" key="2">
    <source>
        <dbReference type="ARBA" id="ARBA00006281"/>
    </source>
</evidence>
<evidence type="ECO:0000313" key="7">
    <source>
        <dbReference type="Ensembl" id="ENSSGRP00000051392.1"/>
    </source>
</evidence>
<evidence type="ECO:0000259" key="6">
    <source>
        <dbReference type="Pfam" id="PF05282"/>
    </source>
</evidence>
<evidence type="ECO:0000313" key="8">
    <source>
        <dbReference type="Proteomes" id="UP000472262"/>
    </source>
</evidence>
<dbReference type="InterPro" id="IPR038514">
    <property type="entry name" value="AAR2_C_sf"/>
</dbReference>
<evidence type="ECO:0000256" key="1">
    <source>
        <dbReference type="ARBA" id="ARBA00003708"/>
    </source>
</evidence>
<dbReference type="Proteomes" id="UP000472262">
    <property type="component" value="Unassembled WGS sequence"/>
</dbReference>
<proteinExistence type="inferred from homology"/>
<keyword evidence="8" id="KW-1185">Reference proteome</keyword>
<dbReference type="Gene3D" id="1.25.40.550">
    <property type="entry name" value="Aar2, C-terminal domain-like"/>
    <property type="match status" value="1"/>
</dbReference>
<name>A0A672NLL8_SINGR</name>
<feature type="domain" description="AAR2 C-terminal" evidence="6">
    <location>
        <begin position="99"/>
        <end position="208"/>
    </location>
</feature>
<reference evidence="7" key="1">
    <citation type="submission" date="2025-08" db="UniProtKB">
        <authorList>
            <consortium name="Ensembl"/>
        </authorList>
    </citation>
    <scope>IDENTIFICATION</scope>
</reference>
<dbReference type="Pfam" id="PF05282">
    <property type="entry name" value="AAR2"/>
    <property type="match status" value="1"/>
</dbReference>
<dbReference type="InterPro" id="IPR007946">
    <property type="entry name" value="AAR2"/>
</dbReference>
<dbReference type="InterPro" id="IPR033647">
    <property type="entry name" value="Aar2_N"/>
</dbReference>
<evidence type="ECO:0000256" key="4">
    <source>
        <dbReference type="ARBA" id="ARBA00030625"/>
    </source>
</evidence>
<dbReference type="CDD" id="cd13778">
    <property type="entry name" value="Aar2_C"/>
    <property type="match status" value="1"/>
</dbReference>
<organism evidence="7 8">
    <name type="scientific">Sinocyclocheilus grahami</name>
    <name type="common">Dianchi golden-line fish</name>
    <name type="synonym">Barbus grahami</name>
    <dbReference type="NCBI Taxonomy" id="75366"/>
    <lineage>
        <taxon>Eukaryota</taxon>
        <taxon>Metazoa</taxon>
        <taxon>Chordata</taxon>
        <taxon>Craniata</taxon>
        <taxon>Vertebrata</taxon>
        <taxon>Euteleostomi</taxon>
        <taxon>Actinopterygii</taxon>
        <taxon>Neopterygii</taxon>
        <taxon>Teleostei</taxon>
        <taxon>Ostariophysi</taxon>
        <taxon>Cypriniformes</taxon>
        <taxon>Cyprinidae</taxon>
        <taxon>Cyprininae</taxon>
        <taxon>Sinocyclocheilus</taxon>
    </lineage>
</organism>
<comment type="function">
    <text evidence="1">Component of the U5 snRNP complex that is required for spliceosome assembly and for pre-mRNA splicing.</text>
</comment>
<evidence type="ECO:0000256" key="3">
    <source>
        <dbReference type="ARBA" id="ARBA00016372"/>
    </source>
</evidence>
<dbReference type="Ensembl" id="ENSSGRT00000054907.1">
    <property type="protein sequence ID" value="ENSSGRP00000051392.1"/>
    <property type="gene ID" value="ENSSGRG00000027193.1"/>
</dbReference>
<protein>
    <recommendedName>
        <fullName evidence="3">Protein AAR2 homolog</fullName>
    </recommendedName>
    <alternativeName>
        <fullName evidence="4">AAR2 splicing factor homolog</fullName>
    </alternativeName>
</protein>
<reference evidence="7" key="2">
    <citation type="submission" date="2025-09" db="UniProtKB">
        <authorList>
            <consortium name="Ensembl"/>
        </authorList>
    </citation>
    <scope>IDENTIFICATION</scope>
</reference>
<comment type="similarity">
    <text evidence="2">Belongs to the AAR2 family.</text>
</comment>
<sequence>MAGTDMDPEVARGLFEEGATLVLLGVPQGSVLGLDYKPWTLGRRFRGVKMIPPGLHFLNSNEACGDIGPKTGLLLSLKPREVLVAHWNQREDDLEFTWDPEEITQCNMDRRYALNSVLERHYKEQPHGVLGELQFALVCFLMGNVCEFFEHWKSLQALPCRSEEAVKERKELYPGLIAVLCHQLGEIPPHFFVDIVLQNDFLPSTLQVRFPLQFPSQIQPKQKWTDELFKFGFNLNLINCHPTLFPSVLIVSCGNT</sequence>
<dbReference type="AlphaFoldDB" id="A0A672NLL8"/>
<dbReference type="PANTHER" id="PTHR12689:SF4">
    <property type="entry name" value="PROTEIN AAR2 HOMOLOG"/>
    <property type="match status" value="1"/>
</dbReference>
<evidence type="ECO:0000256" key="5">
    <source>
        <dbReference type="ARBA" id="ARBA00047009"/>
    </source>
</evidence>
<dbReference type="GO" id="GO:0000244">
    <property type="term" value="P:spliceosomal tri-snRNP complex assembly"/>
    <property type="evidence" value="ECO:0007669"/>
    <property type="project" value="TreeGrafter"/>
</dbReference>
<dbReference type="PANTHER" id="PTHR12689">
    <property type="entry name" value="A1 CISTRON SPLICING FACTOR AAR2-RELATED"/>
    <property type="match status" value="1"/>
</dbReference>
<comment type="subunit">
    <text evidence="5">Interacts with PRPF8 (via RNase H homology domain). Component of a U5 snRNP complex that contains PRPF8.</text>
</comment>
<dbReference type="InterPro" id="IPR033648">
    <property type="entry name" value="AAR2_C"/>
</dbReference>
<dbReference type="CDD" id="cd13777">
    <property type="entry name" value="Aar2_N"/>
    <property type="match status" value="1"/>
</dbReference>